<evidence type="ECO:0000256" key="8">
    <source>
        <dbReference type="SAM" id="MobiDB-lite"/>
    </source>
</evidence>
<evidence type="ECO:0000256" key="4">
    <source>
        <dbReference type="ARBA" id="ARBA00022723"/>
    </source>
</evidence>
<keyword evidence="6" id="KW-0560">Oxidoreductase</keyword>
<evidence type="ECO:0008006" key="11">
    <source>
        <dbReference type="Google" id="ProtNLM"/>
    </source>
</evidence>
<organism evidence="9 10">
    <name type="scientific">Chondrus crispus</name>
    <name type="common">Carrageen Irish moss</name>
    <name type="synonym">Polymorpha crispa</name>
    <dbReference type="NCBI Taxonomy" id="2769"/>
    <lineage>
        <taxon>Eukaryota</taxon>
        <taxon>Rhodophyta</taxon>
        <taxon>Florideophyceae</taxon>
        <taxon>Rhodymeniophycidae</taxon>
        <taxon>Gigartinales</taxon>
        <taxon>Gigartinaceae</taxon>
        <taxon>Chondrus</taxon>
    </lineage>
</organism>
<dbReference type="InterPro" id="IPR011051">
    <property type="entry name" value="RmlC_Cupin_sf"/>
</dbReference>
<name>R7QEK0_CHOCR</name>
<keyword evidence="5" id="KW-0223">Dioxygenase</keyword>
<dbReference type="RefSeq" id="XP_005716756.1">
    <property type="nucleotide sequence ID" value="XM_005716699.1"/>
</dbReference>
<evidence type="ECO:0000256" key="7">
    <source>
        <dbReference type="ARBA" id="ARBA00023004"/>
    </source>
</evidence>
<comment type="function">
    <text evidence="2">Catalyzes the oxidative ring opening of 3-hydroxyanthranilate to 2-amino-3-carboxymuconate semialdehyde, which spontaneously cyclizes to quinolinate.</text>
</comment>
<dbReference type="GO" id="GO:0005506">
    <property type="term" value="F:iron ion binding"/>
    <property type="evidence" value="ECO:0007669"/>
    <property type="project" value="InterPro"/>
</dbReference>
<evidence type="ECO:0000256" key="3">
    <source>
        <dbReference type="ARBA" id="ARBA00022642"/>
    </source>
</evidence>
<dbReference type="PANTHER" id="PTHR15497">
    <property type="entry name" value="3-HYDROXYANTHRANILATE 3,4-DIOXYGENASE"/>
    <property type="match status" value="1"/>
</dbReference>
<dbReference type="GeneID" id="17324542"/>
<reference evidence="10" key="1">
    <citation type="journal article" date="2013" name="Proc. Natl. Acad. Sci. U.S.A.">
        <title>Genome structure and metabolic features in the red seaweed Chondrus crispus shed light on evolution of the Archaeplastida.</title>
        <authorList>
            <person name="Collen J."/>
            <person name="Porcel B."/>
            <person name="Carre W."/>
            <person name="Ball S.G."/>
            <person name="Chaparro C."/>
            <person name="Tonon T."/>
            <person name="Barbeyron T."/>
            <person name="Michel G."/>
            <person name="Noel B."/>
            <person name="Valentin K."/>
            <person name="Elias M."/>
            <person name="Artiguenave F."/>
            <person name="Arun A."/>
            <person name="Aury J.M."/>
            <person name="Barbosa-Neto J.F."/>
            <person name="Bothwell J.H."/>
            <person name="Bouget F.Y."/>
            <person name="Brillet L."/>
            <person name="Cabello-Hurtado F."/>
            <person name="Capella-Gutierrez S."/>
            <person name="Charrier B."/>
            <person name="Cladiere L."/>
            <person name="Cock J.M."/>
            <person name="Coelho S.M."/>
            <person name="Colleoni C."/>
            <person name="Czjzek M."/>
            <person name="Da Silva C."/>
            <person name="Delage L."/>
            <person name="Denoeud F."/>
            <person name="Deschamps P."/>
            <person name="Dittami S.M."/>
            <person name="Gabaldon T."/>
            <person name="Gachon C.M."/>
            <person name="Groisillier A."/>
            <person name="Herve C."/>
            <person name="Jabbari K."/>
            <person name="Katinka M."/>
            <person name="Kloareg B."/>
            <person name="Kowalczyk N."/>
            <person name="Labadie K."/>
            <person name="Leblanc C."/>
            <person name="Lopez P.J."/>
            <person name="McLachlan D.H."/>
            <person name="Meslet-Cladiere L."/>
            <person name="Moustafa A."/>
            <person name="Nehr Z."/>
            <person name="Nyvall Collen P."/>
            <person name="Panaud O."/>
            <person name="Partensky F."/>
            <person name="Poulain J."/>
            <person name="Rensing S.A."/>
            <person name="Rousvoal S."/>
            <person name="Samson G."/>
            <person name="Symeonidi A."/>
            <person name="Weissenbach J."/>
            <person name="Zambounis A."/>
            <person name="Wincker P."/>
            <person name="Boyen C."/>
        </authorList>
    </citation>
    <scope>NUCLEOTIDE SEQUENCE [LARGE SCALE GENOMIC DNA]</scope>
    <source>
        <strain evidence="10">cv. Stackhouse</strain>
    </source>
</reference>
<gene>
    <name evidence="9" type="ORF">CHC_T00004932001</name>
</gene>
<dbReference type="GO" id="GO:0019363">
    <property type="term" value="P:pyridine nucleotide biosynthetic process"/>
    <property type="evidence" value="ECO:0007669"/>
    <property type="project" value="UniProtKB-KW"/>
</dbReference>
<feature type="compositionally biased region" description="Basic and acidic residues" evidence="8">
    <location>
        <begin position="91"/>
        <end position="100"/>
    </location>
</feature>
<dbReference type="PANTHER" id="PTHR15497:SF1">
    <property type="entry name" value="3-HYDROXYANTHRANILATE 3,4-DIOXYGENASE"/>
    <property type="match status" value="1"/>
</dbReference>
<evidence type="ECO:0000313" key="10">
    <source>
        <dbReference type="Proteomes" id="UP000012073"/>
    </source>
</evidence>
<comment type="cofactor">
    <cofactor evidence="1">
        <name>Fe(2+)</name>
        <dbReference type="ChEBI" id="CHEBI:29033"/>
    </cofactor>
</comment>
<dbReference type="Proteomes" id="UP000012073">
    <property type="component" value="Unassembled WGS sequence"/>
</dbReference>
<dbReference type="GO" id="GO:0000334">
    <property type="term" value="F:3-hydroxyanthranilate 3,4-dioxygenase activity"/>
    <property type="evidence" value="ECO:0007669"/>
    <property type="project" value="InterPro"/>
</dbReference>
<dbReference type="OrthoDB" id="204928at2759"/>
<evidence type="ECO:0000256" key="1">
    <source>
        <dbReference type="ARBA" id="ARBA00001954"/>
    </source>
</evidence>
<keyword evidence="4" id="KW-0479">Metal-binding</keyword>
<dbReference type="Gene3D" id="2.60.120.10">
    <property type="entry name" value="Jelly Rolls"/>
    <property type="match status" value="1"/>
</dbReference>
<dbReference type="KEGG" id="ccp:CHC_T00004932001"/>
<keyword evidence="7" id="KW-0408">Iron</keyword>
<evidence type="ECO:0000313" key="9">
    <source>
        <dbReference type="EMBL" id="CDF36937.1"/>
    </source>
</evidence>
<feature type="region of interest" description="Disordered" evidence="8">
    <location>
        <begin position="89"/>
        <end position="131"/>
    </location>
</feature>
<protein>
    <recommendedName>
        <fullName evidence="11">3-hydroxyanthranilate 3,4-dioxygenase</fullName>
    </recommendedName>
</protein>
<accession>R7QEK0</accession>
<dbReference type="Pfam" id="PF06052">
    <property type="entry name" value="3-HAO"/>
    <property type="match status" value="1"/>
</dbReference>
<dbReference type="AlphaFoldDB" id="R7QEK0"/>
<dbReference type="InterPro" id="IPR010329">
    <property type="entry name" value="3hydroanth_dOase"/>
</dbReference>
<dbReference type="SUPFAM" id="SSF51182">
    <property type="entry name" value="RmlC-like cupins"/>
    <property type="match status" value="1"/>
</dbReference>
<evidence type="ECO:0000256" key="5">
    <source>
        <dbReference type="ARBA" id="ARBA00022964"/>
    </source>
</evidence>
<dbReference type="InterPro" id="IPR014710">
    <property type="entry name" value="RmlC-like_jellyroll"/>
</dbReference>
<evidence type="ECO:0000256" key="6">
    <source>
        <dbReference type="ARBA" id="ARBA00023002"/>
    </source>
</evidence>
<sequence>MGRLQAFNIQKWLSANRHLLVPPVGNKLLFEGEFKVMLVAGPNARTDYHIEAGEEWFYQLEGDMVLKVVDDGALYDVPISAGETFCLPARDSLKGDDARQPRHRRRARTPPGGARLPQMVLPAGRMRPSVV</sequence>
<dbReference type="OMA" id="DYHMEAG"/>
<dbReference type="PhylomeDB" id="R7QEK0"/>
<proteinExistence type="predicted"/>
<keyword evidence="3" id="KW-0662">Pyridine nucleotide biosynthesis</keyword>
<keyword evidence="10" id="KW-1185">Reference proteome</keyword>
<evidence type="ECO:0000256" key="2">
    <source>
        <dbReference type="ARBA" id="ARBA00002752"/>
    </source>
</evidence>
<dbReference type="EMBL" id="HG001808">
    <property type="protein sequence ID" value="CDF36937.1"/>
    <property type="molecule type" value="Genomic_DNA"/>
</dbReference>
<dbReference type="STRING" id="2769.R7QEK0"/>
<dbReference type="Gramene" id="CDF36937">
    <property type="protein sequence ID" value="CDF36937"/>
    <property type="gene ID" value="CHC_T00004932001"/>
</dbReference>